<dbReference type="OrthoDB" id="3145928at2759"/>
<keyword evidence="3" id="KW-0805">Transcription regulation</keyword>
<keyword evidence="4" id="KW-0238">DNA-binding</keyword>
<evidence type="ECO:0000256" key="2">
    <source>
        <dbReference type="ARBA" id="ARBA00022833"/>
    </source>
</evidence>
<dbReference type="PANTHER" id="PTHR36206">
    <property type="entry name" value="ASPERCRYPTIN BIOSYNTHESIS CLUSTER-SPECIFIC TRANSCRIPTION REGULATOR ATNN-RELATED"/>
    <property type="match status" value="1"/>
</dbReference>
<dbReference type="Proteomes" id="UP000078544">
    <property type="component" value="Unassembled WGS sequence"/>
</dbReference>
<dbReference type="GO" id="GO:0046872">
    <property type="term" value="F:metal ion binding"/>
    <property type="evidence" value="ECO:0007669"/>
    <property type="project" value="UniProtKB-KW"/>
</dbReference>
<evidence type="ECO:0000256" key="3">
    <source>
        <dbReference type="ARBA" id="ARBA00023015"/>
    </source>
</evidence>
<evidence type="ECO:0000256" key="1">
    <source>
        <dbReference type="ARBA" id="ARBA00022723"/>
    </source>
</evidence>
<reference evidence="8 9" key="1">
    <citation type="journal article" date="2016" name="Genome Biol. Evol.">
        <title>Divergent and convergent evolution of fungal pathogenicity.</title>
        <authorList>
            <person name="Shang Y."/>
            <person name="Xiao G."/>
            <person name="Zheng P."/>
            <person name="Cen K."/>
            <person name="Zhan S."/>
            <person name="Wang C."/>
        </authorList>
    </citation>
    <scope>NUCLEOTIDE SEQUENCE [LARGE SCALE GENOMIC DNA]</scope>
    <source>
        <strain evidence="8 9">RCEF 2490</strain>
    </source>
</reference>
<evidence type="ECO:0000256" key="5">
    <source>
        <dbReference type="ARBA" id="ARBA00023163"/>
    </source>
</evidence>
<keyword evidence="1" id="KW-0479">Metal-binding</keyword>
<gene>
    <name evidence="8" type="ORF">AAL_03999</name>
</gene>
<evidence type="ECO:0000313" key="9">
    <source>
        <dbReference type="Proteomes" id="UP000078544"/>
    </source>
</evidence>
<feature type="signal peptide" evidence="7">
    <location>
        <begin position="1"/>
        <end position="26"/>
    </location>
</feature>
<keyword evidence="5" id="KW-0804">Transcription</keyword>
<comment type="caution">
    <text evidence="8">The sequence shown here is derived from an EMBL/GenBank/DDBJ whole genome shotgun (WGS) entry which is preliminary data.</text>
</comment>
<keyword evidence="2" id="KW-0862">Zinc</keyword>
<keyword evidence="6" id="KW-0539">Nucleus</keyword>
<accession>A0A166PHF7</accession>
<name>A0A166PHF7_9HYPO</name>
<dbReference type="GO" id="GO:0003677">
    <property type="term" value="F:DNA binding"/>
    <property type="evidence" value="ECO:0007669"/>
    <property type="project" value="UniProtKB-KW"/>
</dbReference>
<keyword evidence="9" id="KW-1185">Reference proteome</keyword>
<organism evidence="8 9">
    <name type="scientific">Moelleriella libera RCEF 2490</name>
    <dbReference type="NCBI Taxonomy" id="1081109"/>
    <lineage>
        <taxon>Eukaryota</taxon>
        <taxon>Fungi</taxon>
        <taxon>Dikarya</taxon>
        <taxon>Ascomycota</taxon>
        <taxon>Pezizomycotina</taxon>
        <taxon>Sordariomycetes</taxon>
        <taxon>Hypocreomycetidae</taxon>
        <taxon>Hypocreales</taxon>
        <taxon>Clavicipitaceae</taxon>
        <taxon>Moelleriella</taxon>
    </lineage>
</organism>
<proteinExistence type="predicted"/>
<feature type="chain" id="PRO_5007878259" evidence="7">
    <location>
        <begin position="27"/>
        <end position="357"/>
    </location>
</feature>
<evidence type="ECO:0000256" key="4">
    <source>
        <dbReference type="ARBA" id="ARBA00023125"/>
    </source>
</evidence>
<keyword evidence="7" id="KW-0732">Signal</keyword>
<dbReference type="InterPro" id="IPR052360">
    <property type="entry name" value="Transcr_Regulatory_Proteins"/>
</dbReference>
<evidence type="ECO:0000256" key="7">
    <source>
        <dbReference type="SAM" id="SignalP"/>
    </source>
</evidence>
<sequence>MGHVDQDVVLISVVLFISTCALLGEAKELTVHAHYGLRLFYQWKIWDDRWSSSDRQTGRLANKDAMVSLMNRIEGQFTRSDHPRTWHSSVSVRWGSGAPFESILDAYIELQPLMSGLLELFRSGTLYEKGPRHPHPLPDARLPYRQAIKDWTMKCAHLTKLLSGNDDASIVQKASIQIWLTSIEILFESDVARSELAWDRFQHVFEKIVSVAEISEKKSLTSSATGHGQAASTGDRLYWPSMCEALSFVAERCRDPSIRRRALSLMRASPRQEGLWDTNLLVAIAAARIEIEESGPASNDGLRAGECLCVTNQYICQEHRVVSAAVEFQPDRKAKLFLKSTRHVASKEQGGAVLITW</sequence>
<dbReference type="EMBL" id="AZGY01000007">
    <property type="protein sequence ID" value="KZZ96770.1"/>
    <property type="molecule type" value="Genomic_DNA"/>
</dbReference>
<protein>
    <submittedName>
        <fullName evidence="8">C6 zinc finger domain protein</fullName>
    </submittedName>
</protein>
<evidence type="ECO:0000313" key="8">
    <source>
        <dbReference type="EMBL" id="KZZ96770.1"/>
    </source>
</evidence>
<evidence type="ECO:0000256" key="6">
    <source>
        <dbReference type="ARBA" id="ARBA00023242"/>
    </source>
</evidence>
<dbReference type="AlphaFoldDB" id="A0A166PHF7"/>
<dbReference type="PANTHER" id="PTHR36206:SF12">
    <property type="entry name" value="ASPERCRYPTIN BIOSYNTHESIS CLUSTER-SPECIFIC TRANSCRIPTION REGULATOR ATNN-RELATED"/>
    <property type="match status" value="1"/>
</dbReference>